<evidence type="ECO:0000313" key="3">
    <source>
        <dbReference type="Proteomes" id="UP000314983"/>
    </source>
</evidence>
<proteinExistence type="predicted"/>
<evidence type="ECO:0000256" key="1">
    <source>
        <dbReference type="SAM" id="MobiDB-lite"/>
    </source>
</evidence>
<evidence type="ECO:0000313" key="2">
    <source>
        <dbReference type="Ensembl" id="ENSEEEP00000053112.1"/>
    </source>
</evidence>
<protein>
    <submittedName>
        <fullName evidence="2">Uncharacterized protein</fullName>
    </submittedName>
</protein>
<dbReference type="Proteomes" id="UP000314983">
    <property type="component" value="Chromosome 9"/>
</dbReference>
<feature type="region of interest" description="Disordered" evidence="1">
    <location>
        <begin position="112"/>
        <end position="166"/>
    </location>
</feature>
<dbReference type="InterPro" id="IPR037746">
    <property type="entry name" value="Dok-7"/>
</dbReference>
<reference evidence="2" key="2">
    <citation type="submission" date="2025-08" db="UniProtKB">
        <authorList>
            <consortium name="Ensembl"/>
        </authorList>
    </citation>
    <scope>IDENTIFICATION</scope>
</reference>
<gene>
    <name evidence="2" type="primary">FAM219B</name>
</gene>
<dbReference type="AlphaFoldDB" id="A0AAY5E9D6"/>
<keyword evidence="3" id="KW-1185">Reference proteome</keyword>
<reference evidence="2 3" key="1">
    <citation type="submission" date="2020-05" db="EMBL/GenBank/DDBJ databases">
        <title>Electrophorus electricus (electric eel) genome, fEleEle1, primary haplotype.</title>
        <authorList>
            <person name="Myers G."/>
            <person name="Meyer A."/>
            <person name="Fedrigo O."/>
            <person name="Formenti G."/>
            <person name="Rhie A."/>
            <person name="Tracey A."/>
            <person name="Sims Y."/>
            <person name="Jarvis E.D."/>
        </authorList>
    </citation>
    <scope>NUCLEOTIDE SEQUENCE [LARGE SCALE GENOMIC DNA]</scope>
</reference>
<sequence>MASHGEEKLPVNVVGVAIVPSEPAPSRRLEATGWQSSSDSGIATASHSSCSGSFCSYTASVDVGSPRGAHGPLLDLPWAANPARNLCTCLTTHTHEYQVPCSRPYLYDTPRSLLQSPASPEERAEQFSARQQSDEPIGEPHGPSAQSSGIPAPPRDSAPFPAARHGSSCADSRSDCQLCSAHHAASRVLTCPFCGGLKVCERDRHRGRC</sequence>
<accession>A0AAY5E9D6</accession>
<dbReference type="GO" id="GO:0007528">
    <property type="term" value="P:neuromuscular junction development"/>
    <property type="evidence" value="ECO:0007669"/>
    <property type="project" value="TreeGrafter"/>
</dbReference>
<dbReference type="Ensembl" id="ENSEEET00000062976.1">
    <property type="protein sequence ID" value="ENSEEEP00000053112.1"/>
    <property type="gene ID" value="ENSEEEG00000024921.1"/>
</dbReference>
<dbReference type="PANTHER" id="PTHR21636">
    <property type="entry name" value="PROTEIN DOK-7"/>
    <property type="match status" value="1"/>
</dbReference>
<name>A0AAY5E9D6_ELEEL</name>
<reference evidence="2" key="3">
    <citation type="submission" date="2025-09" db="UniProtKB">
        <authorList>
            <consortium name="Ensembl"/>
        </authorList>
    </citation>
    <scope>IDENTIFICATION</scope>
</reference>
<dbReference type="PANTHER" id="PTHR21636:SF2">
    <property type="entry name" value="PROTEIN DOK-7"/>
    <property type="match status" value="1"/>
</dbReference>
<organism evidence="2 3">
    <name type="scientific">Electrophorus electricus</name>
    <name type="common">Electric eel</name>
    <name type="synonym">Gymnotus electricus</name>
    <dbReference type="NCBI Taxonomy" id="8005"/>
    <lineage>
        <taxon>Eukaryota</taxon>
        <taxon>Metazoa</taxon>
        <taxon>Chordata</taxon>
        <taxon>Craniata</taxon>
        <taxon>Vertebrata</taxon>
        <taxon>Euteleostomi</taxon>
        <taxon>Actinopterygii</taxon>
        <taxon>Neopterygii</taxon>
        <taxon>Teleostei</taxon>
        <taxon>Ostariophysi</taxon>
        <taxon>Gymnotiformes</taxon>
        <taxon>Gymnotoidei</taxon>
        <taxon>Gymnotidae</taxon>
        <taxon>Electrophorus</taxon>
    </lineage>
</organism>
<dbReference type="GO" id="GO:0019901">
    <property type="term" value="F:protein kinase binding"/>
    <property type="evidence" value="ECO:0007669"/>
    <property type="project" value="InterPro"/>
</dbReference>